<evidence type="ECO:0000313" key="3">
    <source>
        <dbReference type="Proteomes" id="UP000824540"/>
    </source>
</evidence>
<feature type="compositionally biased region" description="Pro residues" evidence="1">
    <location>
        <begin position="9"/>
        <end position="31"/>
    </location>
</feature>
<sequence>MGGNESNITPPPSTHPSPLTSPPAFNPPPVLLVPPLPDSAPFRSQLLDSALEGRWPPQLFFLTWQ</sequence>
<proteinExistence type="predicted"/>
<dbReference type="Proteomes" id="UP000824540">
    <property type="component" value="Unassembled WGS sequence"/>
</dbReference>
<dbReference type="AlphaFoldDB" id="A0A8T2NKN6"/>
<feature type="non-terminal residue" evidence="2">
    <location>
        <position position="1"/>
    </location>
</feature>
<keyword evidence="3" id="KW-1185">Reference proteome</keyword>
<name>A0A8T2NKN6_9TELE</name>
<protein>
    <submittedName>
        <fullName evidence="2">Uncharacterized protein</fullName>
    </submittedName>
</protein>
<evidence type="ECO:0000256" key="1">
    <source>
        <dbReference type="SAM" id="MobiDB-lite"/>
    </source>
</evidence>
<accession>A0A8T2NKN6</accession>
<reference evidence="2" key="1">
    <citation type="thesis" date="2021" institute="BYU ScholarsArchive" country="Provo, UT, USA">
        <title>Applications of and Algorithms for Genome Assembly and Genomic Analyses with an Emphasis on Marine Teleosts.</title>
        <authorList>
            <person name="Pickett B.D."/>
        </authorList>
    </citation>
    <scope>NUCLEOTIDE SEQUENCE</scope>
    <source>
        <strain evidence="2">HI-2016</strain>
    </source>
</reference>
<evidence type="ECO:0000313" key="2">
    <source>
        <dbReference type="EMBL" id="KAG9340236.1"/>
    </source>
</evidence>
<dbReference type="EMBL" id="JAFBMS010000044">
    <property type="protein sequence ID" value="KAG9340236.1"/>
    <property type="molecule type" value="Genomic_DNA"/>
</dbReference>
<comment type="caution">
    <text evidence="2">The sequence shown here is derived from an EMBL/GenBank/DDBJ whole genome shotgun (WGS) entry which is preliminary data.</text>
</comment>
<feature type="region of interest" description="Disordered" evidence="1">
    <location>
        <begin position="1"/>
        <end position="31"/>
    </location>
</feature>
<organism evidence="2 3">
    <name type="scientific">Albula glossodonta</name>
    <name type="common">roundjaw bonefish</name>
    <dbReference type="NCBI Taxonomy" id="121402"/>
    <lineage>
        <taxon>Eukaryota</taxon>
        <taxon>Metazoa</taxon>
        <taxon>Chordata</taxon>
        <taxon>Craniata</taxon>
        <taxon>Vertebrata</taxon>
        <taxon>Euteleostomi</taxon>
        <taxon>Actinopterygii</taxon>
        <taxon>Neopterygii</taxon>
        <taxon>Teleostei</taxon>
        <taxon>Albuliformes</taxon>
        <taxon>Albulidae</taxon>
        <taxon>Albula</taxon>
    </lineage>
</organism>
<gene>
    <name evidence="2" type="ORF">JZ751_021677</name>
</gene>